<accession>A6J861</accession>
<dbReference type="AlphaFoldDB" id="A6J861"/>
<evidence type="ECO:0000313" key="2">
    <source>
        <dbReference type="Proteomes" id="UP000234681"/>
    </source>
</evidence>
<protein>
    <submittedName>
        <fullName evidence="1">RCG55260</fullName>
    </submittedName>
</protein>
<evidence type="ECO:0000313" key="1">
    <source>
        <dbReference type="EMBL" id="EDM10447.1"/>
    </source>
</evidence>
<organism evidence="1 2">
    <name type="scientific">Rattus norvegicus</name>
    <name type="common">Rat</name>
    <dbReference type="NCBI Taxonomy" id="10116"/>
    <lineage>
        <taxon>Eukaryota</taxon>
        <taxon>Metazoa</taxon>
        <taxon>Chordata</taxon>
        <taxon>Craniata</taxon>
        <taxon>Vertebrata</taxon>
        <taxon>Euteleostomi</taxon>
        <taxon>Mammalia</taxon>
        <taxon>Eutheria</taxon>
        <taxon>Euarchontoglires</taxon>
        <taxon>Glires</taxon>
        <taxon>Rodentia</taxon>
        <taxon>Myomorpha</taxon>
        <taxon>Muroidea</taxon>
        <taxon>Muridae</taxon>
        <taxon>Murinae</taxon>
        <taxon>Rattus</taxon>
    </lineage>
</organism>
<proteinExistence type="predicted"/>
<dbReference type="Proteomes" id="UP000234681">
    <property type="component" value="Chromosome 5"/>
</dbReference>
<dbReference type="EMBL" id="CH473978">
    <property type="protein sequence ID" value="EDM10447.1"/>
    <property type="molecule type" value="Genomic_DNA"/>
</dbReference>
<gene>
    <name evidence="1" type="ORF">rCG_55260</name>
</gene>
<name>A6J861_RAT</name>
<sequence>MNISGYYIIGICHLVKKKTSEKHNQFYKKRLH</sequence>
<reference evidence="1 2" key="1">
    <citation type="submission" date="2005-09" db="EMBL/GenBank/DDBJ databases">
        <authorList>
            <person name="Mural R.J."/>
            <person name="Li P.W."/>
            <person name="Adams M.D."/>
            <person name="Amanatides P.G."/>
            <person name="Baden-Tillson H."/>
            <person name="Barnstead M."/>
            <person name="Chin S.H."/>
            <person name="Dew I."/>
            <person name="Evans C.A."/>
            <person name="Ferriera S."/>
            <person name="Flanigan M."/>
            <person name="Fosler C."/>
            <person name="Glodek A."/>
            <person name="Gu Z."/>
            <person name="Holt R.A."/>
            <person name="Jennings D."/>
            <person name="Kraft C.L."/>
            <person name="Lu F."/>
            <person name="Nguyen T."/>
            <person name="Nusskern D.R."/>
            <person name="Pfannkoch C.M."/>
            <person name="Sitter C."/>
            <person name="Sutton G.G."/>
            <person name="Venter J.C."/>
            <person name="Wang Z."/>
            <person name="Woodage T."/>
            <person name="Zheng X.H."/>
            <person name="Zhong F."/>
        </authorList>
    </citation>
    <scope>NUCLEOTIDE SEQUENCE [LARGE SCALE GENOMIC DNA]</scope>
    <source>
        <strain>BN</strain>
        <strain evidence="2">Sprague-Dawley</strain>
    </source>
</reference>